<dbReference type="InterPro" id="IPR047831">
    <property type="entry name" value="GPR180/TMEM145"/>
</dbReference>
<feature type="transmembrane region" description="Helical" evidence="1">
    <location>
        <begin position="327"/>
        <end position="343"/>
    </location>
</feature>
<dbReference type="PANTHER" id="PTHR23252:SF24">
    <property type="entry name" value="TRANSMEMBRANE PROTEIN 145"/>
    <property type="match status" value="1"/>
</dbReference>
<accession>A0A7S1MGJ1</accession>
<keyword evidence="1" id="KW-0812">Transmembrane</keyword>
<keyword evidence="2" id="KW-0732">Signal</keyword>
<dbReference type="InterPro" id="IPR019336">
    <property type="entry name" value="GPR180/TMEM145_TM"/>
</dbReference>
<dbReference type="GO" id="GO:0007186">
    <property type="term" value="P:G protein-coupled receptor signaling pathway"/>
    <property type="evidence" value="ECO:0007669"/>
    <property type="project" value="InterPro"/>
</dbReference>
<evidence type="ECO:0000256" key="2">
    <source>
        <dbReference type="SAM" id="SignalP"/>
    </source>
</evidence>
<organism evidence="4">
    <name type="scientific">Alexandrium catenella</name>
    <name type="common">Red tide dinoflagellate</name>
    <name type="synonym">Gonyaulax catenella</name>
    <dbReference type="NCBI Taxonomy" id="2925"/>
    <lineage>
        <taxon>Eukaryota</taxon>
        <taxon>Sar</taxon>
        <taxon>Alveolata</taxon>
        <taxon>Dinophyceae</taxon>
        <taxon>Gonyaulacales</taxon>
        <taxon>Pyrocystaceae</taxon>
        <taxon>Alexandrium</taxon>
    </lineage>
</organism>
<dbReference type="AlphaFoldDB" id="A0A7S1MGJ1"/>
<feature type="chain" id="PRO_5031554977" description="GPR180/TMEM145 transmembrane domain-containing protein" evidence="2">
    <location>
        <begin position="31"/>
        <end position="446"/>
    </location>
</feature>
<feature type="transmembrane region" description="Helical" evidence="1">
    <location>
        <begin position="188"/>
        <end position="208"/>
    </location>
</feature>
<proteinExistence type="predicted"/>
<gene>
    <name evidence="4" type="ORF">ACAT0790_LOCUS22142</name>
</gene>
<dbReference type="EMBL" id="HBGE01036690">
    <property type="protein sequence ID" value="CAD9131052.1"/>
    <property type="molecule type" value="Transcribed_RNA"/>
</dbReference>
<protein>
    <recommendedName>
        <fullName evidence="3">GPR180/TMEM145 transmembrane domain-containing protein</fullName>
    </recommendedName>
</protein>
<reference evidence="4" key="1">
    <citation type="submission" date="2021-01" db="EMBL/GenBank/DDBJ databases">
        <authorList>
            <person name="Corre E."/>
            <person name="Pelletier E."/>
            <person name="Niang G."/>
            <person name="Scheremetjew M."/>
            <person name="Finn R."/>
            <person name="Kale V."/>
            <person name="Holt S."/>
            <person name="Cochrane G."/>
            <person name="Meng A."/>
            <person name="Brown T."/>
            <person name="Cohen L."/>
        </authorList>
    </citation>
    <scope>NUCLEOTIDE SEQUENCE</scope>
    <source>
        <strain evidence="4">OF101</strain>
    </source>
</reference>
<keyword evidence="1" id="KW-1133">Transmembrane helix</keyword>
<dbReference type="GO" id="GO:0019236">
    <property type="term" value="P:response to pheromone"/>
    <property type="evidence" value="ECO:0007669"/>
    <property type="project" value="InterPro"/>
</dbReference>
<dbReference type="PANTHER" id="PTHR23252">
    <property type="entry name" value="INTIMAL THICKNESS RECEPTOR-RELATED"/>
    <property type="match status" value="1"/>
</dbReference>
<feature type="domain" description="GPR180/TMEM145 transmembrane" evidence="3">
    <location>
        <begin position="213"/>
        <end position="408"/>
    </location>
</feature>
<name>A0A7S1MGJ1_ALECA</name>
<evidence type="ECO:0000256" key="1">
    <source>
        <dbReference type="SAM" id="Phobius"/>
    </source>
</evidence>
<feature type="transmembrane region" description="Helical" evidence="1">
    <location>
        <begin position="220"/>
        <end position="242"/>
    </location>
</feature>
<feature type="transmembrane region" description="Helical" evidence="1">
    <location>
        <begin position="254"/>
        <end position="278"/>
    </location>
</feature>
<dbReference type="Pfam" id="PF10192">
    <property type="entry name" value="GPR180-TMEM145_TM"/>
    <property type="match status" value="1"/>
</dbReference>
<feature type="signal peptide" evidence="2">
    <location>
        <begin position="1"/>
        <end position="30"/>
    </location>
</feature>
<evidence type="ECO:0000259" key="3">
    <source>
        <dbReference type="Pfam" id="PF10192"/>
    </source>
</evidence>
<keyword evidence="1" id="KW-0472">Membrane</keyword>
<feature type="transmembrane region" description="Helical" evidence="1">
    <location>
        <begin position="363"/>
        <end position="383"/>
    </location>
</feature>
<feature type="transmembrane region" description="Helical" evidence="1">
    <location>
        <begin position="290"/>
        <end position="307"/>
    </location>
</feature>
<evidence type="ECO:0000313" key="4">
    <source>
        <dbReference type="EMBL" id="CAD9131052.1"/>
    </source>
</evidence>
<sequence>MAPPRRRCAAADLLLRLWASGLVGGRSAWATVIEGRLPMQSNFNVFVTKFCYDYLSDKEQTVGKVRLQLQRVAPERGAMPQPVAGRLLFLIFDDEKTHWKLVRKRWETSSCEEKQAAASNALEVKIEPNRTEATYQVQIGEHVRPRFWYFGLAGCDLRFTEPVRFRVHMKNDIWGWQSEFSLDHMGLFILYAVFTFAFGLATAATAYGSRSIGDHPYIKLLLLSYGSSLASCWLFLGHYTLFLRDGSGSKRIRFVAVVASTVANCTIFLIAILCSVGWAITKFNMPNRRCFLGMTALVGGLSALSELRAETMVDQSTKLYSYQSGPGVLALVLKIFIFCWFAYQTKQTYDEERDGRLRRYYKYLGISITGWSLNVPVTVLLAFKLSPWVRYKTVITIELVARLLGQVLLSQLFCGPLSPITAANTFLPGRAIPLQTHFSQLDDGQG</sequence>